<evidence type="ECO:0000313" key="1">
    <source>
        <dbReference type="EMBL" id="STV21591.1"/>
    </source>
</evidence>
<gene>
    <name evidence="1" type="ORF">NCTC11679_00182</name>
</gene>
<organism evidence="1 2">
    <name type="scientific">Klebsiella pneumoniae</name>
    <dbReference type="NCBI Taxonomy" id="573"/>
    <lineage>
        <taxon>Bacteria</taxon>
        <taxon>Pseudomonadati</taxon>
        <taxon>Pseudomonadota</taxon>
        <taxon>Gammaproteobacteria</taxon>
        <taxon>Enterobacterales</taxon>
        <taxon>Enterobacteriaceae</taxon>
        <taxon>Klebsiella/Raoultella group</taxon>
        <taxon>Klebsiella</taxon>
        <taxon>Klebsiella pneumoniae complex</taxon>
    </lineage>
</organism>
<dbReference type="EMBL" id="UGMG01000001">
    <property type="protein sequence ID" value="STV21591.1"/>
    <property type="molecule type" value="Genomic_DNA"/>
</dbReference>
<evidence type="ECO:0000313" key="2">
    <source>
        <dbReference type="Proteomes" id="UP000255239"/>
    </source>
</evidence>
<sequence>MLFSTFASLLLQIVHEQRVEVHWRKVKLREGAAGKPGW</sequence>
<dbReference type="AlphaFoldDB" id="A0A378ATS1"/>
<protein>
    <submittedName>
        <fullName evidence="1">Uncharacterized protein</fullName>
    </submittedName>
</protein>
<reference evidence="1 2" key="1">
    <citation type="submission" date="2018-06" db="EMBL/GenBank/DDBJ databases">
        <authorList>
            <consortium name="Pathogen Informatics"/>
            <person name="Doyle S."/>
        </authorList>
    </citation>
    <scope>NUCLEOTIDE SEQUENCE [LARGE SCALE GENOMIC DNA]</scope>
    <source>
        <strain evidence="1 2">NCTC11679</strain>
    </source>
</reference>
<name>A0A378ATS1_KLEPN</name>
<accession>A0A378ATS1</accession>
<proteinExistence type="predicted"/>
<dbReference type="Proteomes" id="UP000255239">
    <property type="component" value="Unassembled WGS sequence"/>
</dbReference>